<protein>
    <submittedName>
        <fullName evidence="4">S9 family peptidase</fullName>
    </submittedName>
</protein>
<keyword evidence="2" id="KW-0732">Signal</keyword>
<dbReference type="Proteomes" id="UP000241421">
    <property type="component" value="Unassembled WGS sequence"/>
</dbReference>
<evidence type="ECO:0000313" key="4">
    <source>
        <dbReference type="EMBL" id="PWF42500.1"/>
    </source>
</evidence>
<proteinExistence type="predicted"/>
<dbReference type="Pfam" id="PF00326">
    <property type="entry name" value="Peptidase_S9"/>
    <property type="match status" value="1"/>
</dbReference>
<accession>A0A2U2HF28</accession>
<evidence type="ECO:0000256" key="2">
    <source>
        <dbReference type="SAM" id="SignalP"/>
    </source>
</evidence>
<dbReference type="SUPFAM" id="SSF53474">
    <property type="entry name" value="alpha/beta-Hydrolases"/>
    <property type="match status" value="1"/>
</dbReference>
<keyword evidence="1" id="KW-0378">Hydrolase</keyword>
<keyword evidence="5" id="KW-1185">Reference proteome</keyword>
<comment type="caution">
    <text evidence="4">The sequence shown here is derived from an EMBL/GenBank/DDBJ whole genome shotgun (WGS) entry which is preliminary data.</text>
</comment>
<name>A0A2U2HF28_9BURK</name>
<organism evidence="4 5">
    <name type="scientific">Massilia glaciei</name>
    <dbReference type="NCBI Taxonomy" id="1524097"/>
    <lineage>
        <taxon>Bacteria</taxon>
        <taxon>Pseudomonadati</taxon>
        <taxon>Pseudomonadota</taxon>
        <taxon>Betaproteobacteria</taxon>
        <taxon>Burkholderiales</taxon>
        <taxon>Oxalobacteraceae</taxon>
        <taxon>Telluria group</taxon>
        <taxon>Massilia</taxon>
    </lineage>
</organism>
<dbReference type="PANTHER" id="PTHR42776">
    <property type="entry name" value="SERINE PEPTIDASE S9 FAMILY MEMBER"/>
    <property type="match status" value="1"/>
</dbReference>
<reference evidence="4 5" key="1">
    <citation type="submission" date="2018-04" db="EMBL/GenBank/DDBJ databases">
        <title>Massilia violaceinigra sp. nov., a novel purple-pigmented bacterium isolated from Tianshan glacier, Xinjiang, China.</title>
        <authorList>
            <person name="Wang H."/>
        </authorList>
    </citation>
    <scope>NUCLEOTIDE SEQUENCE [LARGE SCALE GENOMIC DNA]</scope>
    <source>
        <strain evidence="4 5">B448-2</strain>
    </source>
</reference>
<feature type="chain" id="PRO_5015438946" evidence="2">
    <location>
        <begin position="30"/>
        <end position="674"/>
    </location>
</feature>
<dbReference type="RefSeq" id="WP_106759614.1">
    <property type="nucleotide sequence ID" value="NZ_PXWF02000295.1"/>
</dbReference>
<dbReference type="Gene3D" id="3.40.50.1820">
    <property type="entry name" value="alpha/beta hydrolase"/>
    <property type="match status" value="1"/>
</dbReference>
<feature type="domain" description="Peptidase S9 prolyl oligopeptidase catalytic" evidence="3">
    <location>
        <begin position="457"/>
        <end position="674"/>
    </location>
</feature>
<evidence type="ECO:0000313" key="5">
    <source>
        <dbReference type="Proteomes" id="UP000241421"/>
    </source>
</evidence>
<dbReference type="GO" id="GO:0004252">
    <property type="term" value="F:serine-type endopeptidase activity"/>
    <property type="evidence" value="ECO:0007669"/>
    <property type="project" value="TreeGrafter"/>
</dbReference>
<dbReference type="InterPro" id="IPR001375">
    <property type="entry name" value="Peptidase_S9_cat"/>
</dbReference>
<dbReference type="EMBL" id="PXWF02000295">
    <property type="protein sequence ID" value="PWF42500.1"/>
    <property type="molecule type" value="Genomic_DNA"/>
</dbReference>
<dbReference type="OrthoDB" id="4269629at2"/>
<dbReference type="InterPro" id="IPR029058">
    <property type="entry name" value="AB_hydrolase_fold"/>
</dbReference>
<evidence type="ECO:0000256" key="1">
    <source>
        <dbReference type="ARBA" id="ARBA00022801"/>
    </source>
</evidence>
<dbReference type="AlphaFoldDB" id="A0A2U2HF28"/>
<dbReference type="SUPFAM" id="SSF82171">
    <property type="entry name" value="DPP6 N-terminal domain-like"/>
    <property type="match status" value="1"/>
</dbReference>
<feature type="signal peptide" evidence="2">
    <location>
        <begin position="1"/>
        <end position="29"/>
    </location>
</feature>
<dbReference type="GO" id="GO:0006508">
    <property type="term" value="P:proteolysis"/>
    <property type="evidence" value="ECO:0007669"/>
    <property type="project" value="InterPro"/>
</dbReference>
<evidence type="ECO:0000259" key="3">
    <source>
        <dbReference type="Pfam" id="PF00326"/>
    </source>
</evidence>
<sequence length="674" mass="75161">MIKNSSTRRPLAMLLLAAFAGLCASSALAAPAAPLPLETFFKKPAVGSPTLSPSGKKIAMRVPTKSGRMGLAVADVATPDKFTGIAQFDDADIGSVSWVNDERVVFELIDFQAGGADQLGSGLYAVNADGSDFLWLIHRTWNLRATGKMNKPPLEARYRYVRPAGDGSDDVIVKRWIPADEGRPNTSMMMRLNTRTLAARNLYTDDVPDGAQDWVLDRNLQPRVVMTTDNKREGTVHWREEGSKTWSELYRYDYFEDYKAITPLAVDRDGQLYVSAINTASADGTKALYRYDVKQRKLEDQPLVNLPGYDFEGGFVFDSDTKEMLGVTYTQETDGIVWFDKKMRGIQETVDKLLPNTNNYVRCSRCSSARHLMVVSTSDIQAPVYFLFDTQTGKLSLVGQAYPWLRSADMAGTQDFHRIKARDGMSIPVYVTKPKGKGPFPTVVMVHGGPYLRGVEWGFNADNQFLASRGYMVVEPEFRGSTGYGGKLFSAGWKQWGLTMQDDITDATKWAIAQGLADPNRIAIAGASYGGYATMMGLAKEPELYKAGINWIGVTDIEMMYTIGWSDRDVDSPWARYGMQAMIGDPKTDKAQFLATSPLKQAARIKQPVLMAYGEEDYRVPLPHGTKMRDALRANGNTNVEWVSYPHEGHGWLLTKNDVDFWSRVERFLDKHLK</sequence>
<gene>
    <name evidence="4" type="ORF">C7C56_022570</name>
</gene>
<dbReference type="PANTHER" id="PTHR42776:SF27">
    <property type="entry name" value="DIPEPTIDYL PEPTIDASE FAMILY MEMBER 6"/>
    <property type="match status" value="1"/>
</dbReference>